<evidence type="ECO:0000256" key="3">
    <source>
        <dbReference type="ARBA" id="ARBA00022691"/>
    </source>
</evidence>
<protein>
    <submittedName>
        <fullName evidence="7">Putative RNA methyltransferase</fullName>
    </submittedName>
</protein>
<dbReference type="AlphaFoldDB" id="A0A5K7YBN5"/>
<dbReference type="EMBL" id="AP021874">
    <property type="protein sequence ID" value="BBO66812.1"/>
    <property type="molecule type" value="Genomic_DNA"/>
</dbReference>
<dbReference type="InterPro" id="IPR030391">
    <property type="entry name" value="MeTrfase_TrmA_CS"/>
</dbReference>
<reference evidence="7 8" key="1">
    <citation type="submission" date="2019-11" db="EMBL/GenBank/DDBJ databases">
        <title>Comparative genomics of hydrocarbon-degrading Desulfosarcina strains.</title>
        <authorList>
            <person name="Watanabe M."/>
            <person name="Kojima H."/>
            <person name="Fukui M."/>
        </authorList>
    </citation>
    <scope>NUCLEOTIDE SEQUENCE [LARGE SCALE GENOMIC DNA]</scope>
    <source>
        <strain evidence="7 8">PL12</strain>
    </source>
</reference>
<dbReference type="GO" id="GO:0070041">
    <property type="term" value="F:rRNA (uridine-C5-)-methyltransferase activity"/>
    <property type="evidence" value="ECO:0007669"/>
    <property type="project" value="UniProtKB-ARBA"/>
</dbReference>
<proteinExistence type="inferred from homology"/>
<feature type="binding site" evidence="4">
    <location>
        <position position="392"/>
    </location>
    <ligand>
        <name>S-adenosyl-L-methionine</name>
        <dbReference type="ChEBI" id="CHEBI:59789"/>
    </ligand>
</feature>
<evidence type="ECO:0000256" key="1">
    <source>
        <dbReference type="ARBA" id="ARBA00022603"/>
    </source>
</evidence>
<dbReference type="PROSITE" id="PS51687">
    <property type="entry name" value="SAM_MT_RNA_M5U"/>
    <property type="match status" value="1"/>
</dbReference>
<dbReference type="InterPro" id="IPR002792">
    <property type="entry name" value="TRAM_dom"/>
</dbReference>
<dbReference type="PANTHER" id="PTHR11061:SF30">
    <property type="entry name" value="TRNA (URACIL(54)-C(5))-METHYLTRANSFERASE"/>
    <property type="match status" value="1"/>
</dbReference>
<keyword evidence="8" id="KW-1185">Reference proteome</keyword>
<keyword evidence="3 4" id="KW-0949">S-adenosyl-L-methionine</keyword>
<evidence type="ECO:0000313" key="8">
    <source>
        <dbReference type="Proteomes" id="UP000427906"/>
    </source>
</evidence>
<dbReference type="PROSITE" id="PS01230">
    <property type="entry name" value="TRMA_1"/>
    <property type="match status" value="1"/>
</dbReference>
<evidence type="ECO:0000259" key="6">
    <source>
        <dbReference type="PROSITE" id="PS50926"/>
    </source>
</evidence>
<dbReference type="NCBIfam" id="TIGR00479">
    <property type="entry name" value="rumA"/>
    <property type="match status" value="1"/>
</dbReference>
<comment type="similarity">
    <text evidence="4">Belongs to the class I-like SAM-binding methyltransferase superfamily. RNA M5U methyltransferase family.</text>
</comment>
<dbReference type="FunFam" id="2.40.50.140:FF:000097">
    <property type="entry name" value="23S rRNA (uracil(1939)-C(5))-methyltransferase RlmD"/>
    <property type="match status" value="1"/>
</dbReference>
<dbReference type="FunFam" id="3.40.50.150:FF:000009">
    <property type="entry name" value="23S rRNA (Uracil(1939)-C(5))-methyltransferase RlmD"/>
    <property type="match status" value="1"/>
</dbReference>
<gene>
    <name evidence="7" type="ORF">DSCA_07420</name>
</gene>
<dbReference type="Gene3D" id="2.40.50.140">
    <property type="entry name" value="Nucleic acid-binding proteins"/>
    <property type="match status" value="1"/>
</dbReference>
<dbReference type="InterPro" id="IPR012340">
    <property type="entry name" value="NA-bd_OB-fold"/>
</dbReference>
<keyword evidence="2 4" id="KW-0808">Transferase</keyword>
<organism evidence="7 8">
    <name type="scientific">Desulfosarcina alkanivorans</name>
    <dbReference type="NCBI Taxonomy" id="571177"/>
    <lineage>
        <taxon>Bacteria</taxon>
        <taxon>Pseudomonadati</taxon>
        <taxon>Thermodesulfobacteriota</taxon>
        <taxon>Desulfobacteria</taxon>
        <taxon>Desulfobacterales</taxon>
        <taxon>Desulfosarcinaceae</taxon>
        <taxon>Desulfosarcina</taxon>
    </lineage>
</organism>
<feature type="active site" evidence="5">
    <location>
        <position position="419"/>
    </location>
</feature>
<name>A0A5K7YBN5_9BACT</name>
<dbReference type="Pfam" id="PF05958">
    <property type="entry name" value="tRNA_U5-meth_tr"/>
    <property type="match status" value="1"/>
</dbReference>
<dbReference type="FunFam" id="2.40.50.1070:FF:000003">
    <property type="entry name" value="23S rRNA (Uracil-5-)-methyltransferase RumA"/>
    <property type="match status" value="1"/>
</dbReference>
<dbReference type="SUPFAM" id="SSF50249">
    <property type="entry name" value="Nucleic acid-binding proteins"/>
    <property type="match status" value="1"/>
</dbReference>
<dbReference type="Gene3D" id="3.40.50.150">
    <property type="entry name" value="Vaccinia Virus protein VP39"/>
    <property type="match status" value="1"/>
</dbReference>
<evidence type="ECO:0000256" key="4">
    <source>
        <dbReference type="PROSITE-ProRule" id="PRU01024"/>
    </source>
</evidence>
<dbReference type="RefSeq" id="WP_155315142.1">
    <property type="nucleotide sequence ID" value="NZ_AP021874.1"/>
</dbReference>
<evidence type="ECO:0000256" key="5">
    <source>
        <dbReference type="PROSITE-ProRule" id="PRU10015"/>
    </source>
</evidence>
<dbReference type="PROSITE" id="PS50926">
    <property type="entry name" value="TRAM"/>
    <property type="match status" value="1"/>
</dbReference>
<dbReference type="OrthoDB" id="9804590at2"/>
<feature type="binding site" evidence="4">
    <location>
        <position position="326"/>
    </location>
    <ligand>
        <name>S-adenosyl-L-methionine</name>
        <dbReference type="ChEBI" id="CHEBI:59789"/>
    </ligand>
</feature>
<evidence type="ECO:0000256" key="2">
    <source>
        <dbReference type="ARBA" id="ARBA00022679"/>
    </source>
</evidence>
<sequence>MAVKKKQIIECEVIDVAFGGKGLAKIDGFAVFIDQTVTGDRVAARIIRKKRNYAEAVVQELLTPSPLRVAPPCPYSGFCGGCKWQFIDYPHQLDLKRRHVAESLEHIAMLGGTAVHPTLPSDHVFGYRNKMEFSCSDRRWLMPHEMGTDADISFALGLHVPGTFHKVLDTRACLLQPEAGNRILDAVRTYMRASDRPVYGLRTHEGFWRFLMLRHSAAHDRWMVNVVTAAEDREAVQPLADLVRDQFPEVVSVVNNITARRSGVAIGEREIHLAGEPVLTDRIGDFDFDISANSFFQTNTRGAQRLYETVGRYAALEGHETVLDLYCGTGTIAIWLARMAGEVIGLELVASAVADARKNCRTNGIDNCRFILGDIKDTLASIETVPDLLVIDPPRAGMHKDVVGQVVKMAPEKIVYVSCNPATLARDVLALKEIYDVEAVQPVDMFPHTFHIESVARLVKKKG</sequence>
<dbReference type="Proteomes" id="UP000427906">
    <property type="component" value="Chromosome"/>
</dbReference>
<dbReference type="CDD" id="cd02440">
    <property type="entry name" value="AdoMet_MTases"/>
    <property type="match status" value="1"/>
</dbReference>
<evidence type="ECO:0000313" key="7">
    <source>
        <dbReference type="EMBL" id="BBO66812.1"/>
    </source>
</evidence>
<accession>A0A5K7YBN5</accession>
<feature type="binding site" evidence="4">
    <location>
        <position position="347"/>
    </location>
    <ligand>
        <name>S-adenosyl-L-methionine</name>
        <dbReference type="ChEBI" id="CHEBI:59789"/>
    </ligand>
</feature>
<feature type="domain" description="TRAM" evidence="6">
    <location>
        <begin position="2"/>
        <end position="60"/>
    </location>
</feature>
<feature type="active site" description="Nucleophile" evidence="4">
    <location>
        <position position="419"/>
    </location>
</feature>
<dbReference type="SUPFAM" id="SSF53335">
    <property type="entry name" value="S-adenosyl-L-methionine-dependent methyltransferases"/>
    <property type="match status" value="1"/>
</dbReference>
<dbReference type="Gene3D" id="2.40.50.1070">
    <property type="match status" value="1"/>
</dbReference>
<keyword evidence="1 4" id="KW-0489">Methyltransferase</keyword>
<dbReference type="KEGG" id="dalk:DSCA_07420"/>
<feature type="binding site" evidence="4">
    <location>
        <position position="297"/>
    </location>
    <ligand>
        <name>S-adenosyl-L-methionine</name>
        <dbReference type="ChEBI" id="CHEBI:59789"/>
    </ligand>
</feature>
<dbReference type="PANTHER" id="PTHR11061">
    <property type="entry name" value="RNA M5U METHYLTRANSFERASE"/>
    <property type="match status" value="1"/>
</dbReference>
<dbReference type="InterPro" id="IPR030390">
    <property type="entry name" value="MeTrfase_TrmA_AS"/>
</dbReference>
<dbReference type="PROSITE" id="PS01231">
    <property type="entry name" value="TRMA_2"/>
    <property type="match status" value="1"/>
</dbReference>
<dbReference type="InterPro" id="IPR029063">
    <property type="entry name" value="SAM-dependent_MTases_sf"/>
</dbReference>
<dbReference type="InterPro" id="IPR010280">
    <property type="entry name" value="U5_MeTrfase_fam"/>
</dbReference>
<dbReference type="Pfam" id="PF01938">
    <property type="entry name" value="TRAM"/>
    <property type="match status" value="1"/>
</dbReference>